<accession>A0AAV7B2Q2</accession>
<dbReference type="Proteomes" id="UP000824782">
    <property type="component" value="Unassembled WGS sequence"/>
</dbReference>
<evidence type="ECO:0000313" key="2">
    <source>
        <dbReference type="Proteomes" id="UP000824782"/>
    </source>
</evidence>
<protein>
    <submittedName>
        <fullName evidence="1">Uncharacterized protein</fullName>
    </submittedName>
</protein>
<dbReference type="PROSITE" id="PS51257">
    <property type="entry name" value="PROKAR_LIPOPROTEIN"/>
    <property type="match status" value="1"/>
</dbReference>
<dbReference type="AlphaFoldDB" id="A0AAV7B2Q2"/>
<reference evidence="1" key="1">
    <citation type="thesis" date="2020" institute="ProQuest LLC" country="789 East Eisenhower Parkway, Ann Arbor, MI, USA">
        <title>Comparative Genomics and Chromosome Evolution.</title>
        <authorList>
            <person name="Mudd A.B."/>
        </authorList>
    </citation>
    <scope>NUCLEOTIDE SEQUENCE</scope>
    <source>
        <strain evidence="1">237g6f4</strain>
        <tissue evidence="1">Blood</tissue>
    </source>
</reference>
<proteinExistence type="predicted"/>
<sequence length="71" mass="7355">MHRLTLCLQDDIRDTIFQAVPTGSSGVQIGSQSCHGNGSGGGSTPTAGVTPRCWLLVIAGIPCFPISDAER</sequence>
<keyword evidence="2" id="KW-1185">Reference proteome</keyword>
<dbReference type="EMBL" id="WNYA01000006">
    <property type="protein sequence ID" value="KAG8567460.1"/>
    <property type="molecule type" value="Genomic_DNA"/>
</dbReference>
<name>A0AAV7B2Q2_ENGPU</name>
<evidence type="ECO:0000313" key="1">
    <source>
        <dbReference type="EMBL" id="KAG8567460.1"/>
    </source>
</evidence>
<gene>
    <name evidence="1" type="ORF">GDO81_013637</name>
</gene>
<comment type="caution">
    <text evidence="1">The sequence shown here is derived from an EMBL/GenBank/DDBJ whole genome shotgun (WGS) entry which is preliminary data.</text>
</comment>
<organism evidence="1 2">
    <name type="scientific">Engystomops pustulosus</name>
    <name type="common">Tungara frog</name>
    <name type="synonym">Physalaemus pustulosus</name>
    <dbReference type="NCBI Taxonomy" id="76066"/>
    <lineage>
        <taxon>Eukaryota</taxon>
        <taxon>Metazoa</taxon>
        <taxon>Chordata</taxon>
        <taxon>Craniata</taxon>
        <taxon>Vertebrata</taxon>
        <taxon>Euteleostomi</taxon>
        <taxon>Amphibia</taxon>
        <taxon>Batrachia</taxon>
        <taxon>Anura</taxon>
        <taxon>Neobatrachia</taxon>
        <taxon>Hyloidea</taxon>
        <taxon>Leptodactylidae</taxon>
        <taxon>Leiuperinae</taxon>
        <taxon>Engystomops</taxon>
    </lineage>
</organism>